<proteinExistence type="inferred from homology"/>
<reference evidence="5 6" key="1">
    <citation type="submission" date="2016-10" db="EMBL/GenBank/DDBJ databases">
        <authorList>
            <person name="de Groot N.N."/>
        </authorList>
    </citation>
    <scope>NUCLEOTIDE SEQUENCE [LARGE SCALE GENOMIC DNA]</scope>
    <source>
        <strain evidence="5 6">CGMCC 1.7054</strain>
    </source>
</reference>
<sequence length="456" mass="49108">MSSYHTLNPATGEQLATYDTLTDEQVERLIDQAVQTSRTWRQVPLDERSQALTRIADLYEERAEELAQTITREMGKPITAARGEIKTVVGIYRYYAEQGPGFLKDEKIDVQGSGSAYIRREAIGVLLGIMPWNFPHYQVARFAAPNLLLGNVVTIKHAANCGASAQAIHQLMADVGLPEGAYTNLFATHDQVESLIADDRIQGVSLTGSDGAGAKIGALAGKHVKKAVLELGGSDPFIVLEDADLDEATTGAVMGRLVNTGQTCTSSKRFIVVDSVYDAFVEQFVAKMSAVQPADPTLEDTLVGPLSSARARDELHELVEDAVQNGATVLTGGAPVDGPGSFYQPTILSEVTEKARAYREELFGPVGVVYRVPDEEAAIRLANDSPYGLSSSVYSTDIERAQAVGAQLETGMVWVNSTSKSSAELPFGGVKRSGFGRELGQLGIEEFANRKLIRIP</sequence>
<dbReference type="Proteomes" id="UP000198881">
    <property type="component" value="Unassembled WGS sequence"/>
</dbReference>
<evidence type="ECO:0000259" key="4">
    <source>
        <dbReference type="Pfam" id="PF00171"/>
    </source>
</evidence>
<dbReference type="PANTHER" id="PTHR43217">
    <property type="entry name" value="SUCCINATE SEMIALDEHYDE DEHYDROGENASE [NAD(P)+] SAD"/>
    <property type="match status" value="1"/>
</dbReference>
<dbReference type="RefSeq" id="WP_091698944.1">
    <property type="nucleotide sequence ID" value="NZ_FPCG01000011.1"/>
</dbReference>
<dbReference type="AlphaFoldDB" id="A0A1I7MR60"/>
<dbReference type="Pfam" id="PF00171">
    <property type="entry name" value="Aldedh"/>
    <property type="match status" value="1"/>
</dbReference>
<dbReference type="OrthoDB" id="6882680at2"/>
<dbReference type="SUPFAM" id="SSF53720">
    <property type="entry name" value="ALDH-like"/>
    <property type="match status" value="1"/>
</dbReference>
<evidence type="ECO:0000256" key="3">
    <source>
        <dbReference type="ARBA" id="ARBA00023002"/>
    </source>
</evidence>
<dbReference type="InterPro" id="IPR016162">
    <property type="entry name" value="Ald_DH_N"/>
</dbReference>
<organism evidence="5 6">
    <name type="scientific">Micrococcus terreus</name>
    <dbReference type="NCBI Taxonomy" id="574650"/>
    <lineage>
        <taxon>Bacteria</taxon>
        <taxon>Bacillati</taxon>
        <taxon>Actinomycetota</taxon>
        <taxon>Actinomycetes</taxon>
        <taxon>Micrococcales</taxon>
        <taxon>Micrococcaceae</taxon>
        <taxon>Micrococcus</taxon>
    </lineage>
</organism>
<protein>
    <submittedName>
        <fullName evidence="5">Succinate-semialdehyde dehydrogenase / glutarate-semialdehyde dehydrogenase</fullName>
    </submittedName>
</protein>
<comment type="similarity">
    <text evidence="1">Belongs to the aldehyde dehydrogenase family.</text>
</comment>
<dbReference type="PANTHER" id="PTHR43217:SF2">
    <property type="entry name" value="SUCCINATE-SEMIALDEHYDE DEHYDROGENASE [NADP(+)]"/>
    <property type="match status" value="1"/>
</dbReference>
<gene>
    <name evidence="5" type="ORF">SAMN04487966_11122</name>
</gene>
<dbReference type="InterPro" id="IPR016163">
    <property type="entry name" value="Ald_DH_C"/>
</dbReference>
<evidence type="ECO:0000256" key="1">
    <source>
        <dbReference type="ARBA" id="ARBA00009986"/>
    </source>
</evidence>
<name>A0A1I7MR60_9MICC</name>
<dbReference type="GO" id="GO:0004777">
    <property type="term" value="F:succinate-semialdehyde dehydrogenase (NAD+) activity"/>
    <property type="evidence" value="ECO:0007669"/>
    <property type="project" value="TreeGrafter"/>
</dbReference>
<keyword evidence="6" id="KW-1185">Reference proteome</keyword>
<accession>A0A1I7MR60</accession>
<dbReference type="InterPro" id="IPR044148">
    <property type="entry name" value="ALDH_GabD1-like"/>
</dbReference>
<dbReference type="FunFam" id="3.40.605.10:FF:000012">
    <property type="entry name" value="NAD-dependent succinate-semialdehyde dehydrogenase"/>
    <property type="match status" value="1"/>
</dbReference>
<dbReference type="InterPro" id="IPR047110">
    <property type="entry name" value="GABD/Sad-like"/>
</dbReference>
<evidence type="ECO:0000256" key="2">
    <source>
        <dbReference type="ARBA" id="ARBA00022857"/>
    </source>
</evidence>
<dbReference type="Gene3D" id="3.40.309.10">
    <property type="entry name" value="Aldehyde Dehydrogenase, Chain A, domain 2"/>
    <property type="match status" value="1"/>
</dbReference>
<keyword evidence="2" id="KW-0521">NADP</keyword>
<keyword evidence="3" id="KW-0560">Oxidoreductase</keyword>
<evidence type="ECO:0000313" key="5">
    <source>
        <dbReference type="EMBL" id="SFV24427.1"/>
    </source>
</evidence>
<dbReference type="InterPro" id="IPR016161">
    <property type="entry name" value="Ald_DH/histidinol_DH"/>
</dbReference>
<dbReference type="EMBL" id="FPCG01000011">
    <property type="protein sequence ID" value="SFV24427.1"/>
    <property type="molecule type" value="Genomic_DNA"/>
</dbReference>
<dbReference type="GO" id="GO:0004030">
    <property type="term" value="F:aldehyde dehydrogenase [NAD(P)+] activity"/>
    <property type="evidence" value="ECO:0007669"/>
    <property type="project" value="InterPro"/>
</dbReference>
<dbReference type="FunFam" id="3.40.309.10:FF:000010">
    <property type="entry name" value="Gamma-aminobutyraldehyde dehydrogenase"/>
    <property type="match status" value="1"/>
</dbReference>
<dbReference type="STRING" id="574650.SAMN04487966_11122"/>
<dbReference type="CDD" id="cd07100">
    <property type="entry name" value="ALDH_SSADH1_GabD1"/>
    <property type="match status" value="1"/>
</dbReference>
<dbReference type="Gene3D" id="3.40.605.10">
    <property type="entry name" value="Aldehyde Dehydrogenase, Chain A, domain 1"/>
    <property type="match status" value="1"/>
</dbReference>
<dbReference type="InterPro" id="IPR015590">
    <property type="entry name" value="Aldehyde_DH_dom"/>
</dbReference>
<evidence type="ECO:0000313" key="6">
    <source>
        <dbReference type="Proteomes" id="UP000198881"/>
    </source>
</evidence>
<feature type="domain" description="Aldehyde dehydrogenase" evidence="4">
    <location>
        <begin position="4"/>
        <end position="452"/>
    </location>
</feature>